<organism evidence="2 3">
    <name type="scientific">Aspergillus campestris (strain IBT 28561)</name>
    <dbReference type="NCBI Taxonomy" id="1392248"/>
    <lineage>
        <taxon>Eukaryota</taxon>
        <taxon>Fungi</taxon>
        <taxon>Dikarya</taxon>
        <taxon>Ascomycota</taxon>
        <taxon>Pezizomycotina</taxon>
        <taxon>Eurotiomycetes</taxon>
        <taxon>Eurotiomycetidae</taxon>
        <taxon>Eurotiales</taxon>
        <taxon>Aspergillaceae</taxon>
        <taxon>Aspergillus</taxon>
        <taxon>Aspergillus subgen. Circumdati</taxon>
    </lineage>
</organism>
<keyword evidence="3" id="KW-1185">Reference proteome</keyword>
<feature type="compositionally biased region" description="Polar residues" evidence="1">
    <location>
        <begin position="98"/>
        <end position="126"/>
    </location>
</feature>
<dbReference type="PANTHER" id="PTHR42090">
    <property type="match status" value="1"/>
</dbReference>
<evidence type="ECO:0000313" key="2">
    <source>
        <dbReference type="EMBL" id="PKY03047.1"/>
    </source>
</evidence>
<dbReference type="Proteomes" id="UP000234254">
    <property type="component" value="Unassembled WGS sequence"/>
</dbReference>
<sequence>MPTNTLLRTTRLTRLALPQTRLPSNRLTQPLLNTSRTYATKDQTSDKYQDRTKLDPQRSEVTKSGTDAEVASHPAAFDPSKTSPESEMKATEEESKQAGKTSNPLNMSPANSETSDWQNQAEQGATRNEDREGSSQRGATRKNREVNNSGEWRRKY</sequence>
<dbReference type="GeneID" id="36548846"/>
<dbReference type="VEuPathDB" id="FungiDB:P168DRAFT_328136"/>
<dbReference type="OrthoDB" id="4220319at2759"/>
<gene>
    <name evidence="2" type="ORF">P168DRAFT_328136</name>
</gene>
<feature type="compositionally biased region" description="Low complexity" evidence="1">
    <location>
        <begin position="1"/>
        <end position="23"/>
    </location>
</feature>
<dbReference type="AlphaFoldDB" id="A0A2I1CZI5"/>
<dbReference type="EMBL" id="MSFM01000008">
    <property type="protein sequence ID" value="PKY03047.1"/>
    <property type="molecule type" value="Genomic_DNA"/>
</dbReference>
<feature type="region of interest" description="Disordered" evidence="1">
    <location>
        <begin position="1"/>
        <end position="156"/>
    </location>
</feature>
<name>A0A2I1CZI5_ASPC2</name>
<comment type="caution">
    <text evidence="2">The sequence shown here is derived from an EMBL/GenBank/DDBJ whole genome shotgun (WGS) entry which is preliminary data.</text>
</comment>
<dbReference type="PANTHER" id="PTHR42090:SF1">
    <property type="match status" value="1"/>
</dbReference>
<accession>A0A2I1CZI5</accession>
<feature type="compositionally biased region" description="Polar residues" evidence="1">
    <location>
        <begin position="25"/>
        <end position="42"/>
    </location>
</feature>
<reference evidence="2" key="1">
    <citation type="submission" date="2016-12" db="EMBL/GenBank/DDBJ databases">
        <title>The genomes of Aspergillus section Nigri reveals drivers in fungal speciation.</title>
        <authorList>
            <consortium name="DOE Joint Genome Institute"/>
            <person name="Vesth T.C."/>
            <person name="Nybo J."/>
            <person name="Theobald S."/>
            <person name="Brandl J."/>
            <person name="Frisvad J.C."/>
            <person name="Nielsen K.F."/>
            <person name="Lyhne E.K."/>
            <person name="Kogle M.E."/>
            <person name="Kuo A."/>
            <person name="Riley R."/>
            <person name="Clum A."/>
            <person name="Nolan M."/>
            <person name="Lipzen A."/>
            <person name="Salamov A."/>
            <person name="Henrissat B."/>
            <person name="Wiebenga A."/>
            <person name="De vries R.P."/>
            <person name="Grigoriev I.V."/>
            <person name="Mortensen U.H."/>
            <person name="Andersen M.R."/>
            <person name="Baker S.E."/>
        </authorList>
    </citation>
    <scope>NUCLEOTIDE SEQUENCE</scope>
    <source>
        <strain evidence="2">IBT 28561</strain>
    </source>
</reference>
<evidence type="ECO:0000313" key="3">
    <source>
        <dbReference type="Proteomes" id="UP000234254"/>
    </source>
</evidence>
<dbReference type="RefSeq" id="XP_024691641.1">
    <property type="nucleotide sequence ID" value="XM_024841322.1"/>
</dbReference>
<feature type="compositionally biased region" description="Basic and acidic residues" evidence="1">
    <location>
        <begin position="43"/>
        <end position="61"/>
    </location>
</feature>
<evidence type="ECO:0000256" key="1">
    <source>
        <dbReference type="SAM" id="MobiDB-lite"/>
    </source>
</evidence>
<proteinExistence type="predicted"/>
<feature type="compositionally biased region" description="Basic and acidic residues" evidence="1">
    <location>
        <begin position="84"/>
        <end position="97"/>
    </location>
</feature>
<protein>
    <submittedName>
        <fullName evidence="2">Uncharacterized protein</fullName>
    </submittedName>
</protein>